<dbReference type="PANTHER" id="PTHR11113:SF2">
    <property type="entry name" value="ADENINE DEAMINASE"/>
    <property type="match status" value="1"/>
</dbReference>
<sequence length="592" mass="62916">MPNEPHDLNSSELRDRAVRAARGLEPFDVLIVGGTLVDVATSEMRAADIGLVGPLIASVHAPAGRTDARETIDATGRFIAPGFIDTHMHVESSMVTPRRYAETAVPQGTTTVCWDPHEIGNVAGLDGIRWALEETRSLPLRFLTLAPSCVPSAPGLELAGAEFRAGEMTTMLSWPEIAGVAEVMNMRGVLERSEPMRGIVEAGLASGKRVCGHARGLEGEELQAFASAGIQSDHEITSGEDLLAKLRAGLTVELRGSHDYVLPGVIEALKTLPHLPQTLTICTDDVFPDDLVRDGAMSSVLRRLIGYGMNPVDAIRAATLNAAMWLNRYDLGLIAPGRRADIVILSDLDKIVVDRVYASGAKVARDGSLIGTTDRVSTDAYRDTVKLGKLSAADFSIEIPGMAKARVNTVVSPRFTKWGEATVKVEDDKLVLPDSMLLMAVIHRHGRKDPSPVIGILEDWGHWRGALATTISHDSHNLTIFGRDPEDMAAAANAVIDAGGGMATAADGKVTAVLALPVCGLLSDAPAHEVADDFARLRAAADAIADWMPPVRTFKAVVGASLACNPGPHVTDLGLTDGTTQEIRPLLAASQN</sequence>
<dbReference type="EC" id="3.5.4.2" evidence="2 6"/>
<evidence type="ECO:0000256" key="2">
    <source>
        <dbReference type="ARBA" id="ARBA00012782"/>
    </source>
</evidence>
<comment type="caution">
    <text evidence="9">The sequence shown here is derived from an EMBL/GenBank/DDBJ whole genome shotgun (WGS) entry which is preliminary data.</text>
</comment>
<evidence type="ECO:0000256" key="6">
    <source>
        <dbReference type="HAMAP-Rule" id="MF_01518"/>
    </source>
</evidence>
<dbReference type="AlphaFoldDB" id="A0A6L9UA87"/>
<accession>A0A6L9UA87</accession>
<dbReference type="Proteomes" id="UP000483035">
    <property type="component" value="Unassembled WGS sequence"/>
</dbReference>
<dbReference type="EMBL" id="WUEY01000011">
    <property type="protein sequence ID" value="NEI72299.1"/>
    <property type="molecule type" value="Genomic_DNA"/>
</dbReference>
<organism evidence="9 10">
    <name type="scientific">Rhizobium lusitanum</name>
    <dbReference type="NCBI Taxonomy" id="293958"/>
    <lineage>
        <taxon>Bacteria</taxon>
        <taxon>Pseudomonadati</taxon>
        <taxon>Pseudomonadota</taxon>
        <taxon>Alphaproteobacteria</taxon>
        <taxon>Hyphomicrobiales</taxon>
        <taxon>Rhizobiaceae</taxon>
        <taxon>Rhizobium/Agrobacterium group</taxon>
        <taxon>Rhizobium</taxon>
    </lineage>
</organism>
<comment type="cofactor">
    <cofactor evidence="6">
        <name>Mn(2+)</name>
        <dbReference type="ChEBI" id="CHEBI:29035"/>
    </cofactor>
</comment>
<dbReference type="InterPro" id="IPR006679">
    <property type="entry name" value="Adenine_deam"/>
</dbReference>
<protein>
    <recommendedName>
        <fullName evidence="2 6">Adenine deaminase</fullName>
        <shortName evidence="6">Adenase</shortName>
        <shortName evidence="6">Adenine aminase</shortName>
        <ecNumber evidence="2 6">3.5.4.2</ecNumber>
    </recommendedName>
</protein>
<evidence type="ECO:0000313" key="9">
    <source>
        <dbReference type="EMBL" id="NEI72299.1"/>
    </source>
</evidence>
<dbReference type="GO" id="GO:0000034">
    <property type="term" value="F:adenine deaminase activity"/>
    <property type="evidence" value="ECO:0007669"/>
    <property type="project" value="UniProtKB-UniRule"/>
</dbReference>
<dbReference type="Gene3D" id="2.30.40.10">
    <property type="entry name" value="Urease, subunit C, domain 1"/>
    <property type="match status" value="1"/>
</dbReference>
<evidence type="ECO:0000256" key="1">
    <source>
        <dbReference type="ARBA" id="ARBA00006773"/>
    </source>
</evidence>
<dbReference type="PANTHER" id="PTHR11113">
    <property type="entry name" value="N-ACETYLGLUCOSAMINE-6-PHOSPHATE DEACETYLASE"/>
    <property type="match status" value="1"/>
</dbReference>
<dbReference type="InterPro" id="IPR032466">
    <property type="entry name" value="Metal_Hydrolase"/>
</dbReference>
<dbReference type="SUPFAM" id="SSF51556">
    <property type="entry name" value="Metallo-dependent hydrolases"/>
    <property type="match status" value="1"/>
</dbReference>
<evidence type="ECO:0000256" key="4">
    <source>
        <dbReference type="ARBA" id="ARBA00023211"/>
    </source>
</evidence>
<keyword evidence="4 6" id="KW-0464">Manganese</keyword>
<comment type="similarity">
    <text evidence="1 6">Belongs to the metallo-dependent hydrolases superfamily. Adenine deaminase family.</text>
</comment>
<reference evidence="9 10" key="1">
    <citation type="submission" date="2019-12" db="EMBL/GenBank/DDBJ databases">
        <title>Rhizobium genotypes associated with high levels of biological nitrogen fixation by grain legumes in a temperate-maritime cropping system.</title>
        <authorList>
            <person name="Maluk M."/>
            <person name="Francesc Ferrando Molina F."/>
            <person name="Lopez Del Egido L."/>
            <person name="Lafos M."/>
            <person name="Langarica-Fuentes A."/>
            <person name="Gebre Yohannes G."/>
            <person name="Young M.W."/>
            <person name="Martin P."/>
            <person name="Gantlett R."/>
            <person name="Kenicer G."/>
            <person name="Hawes C."/>
            <person name="Begg G.S."/>
            <person name="Quilliam R.S."/>
            <person name="Squire G.R."/>
            <person name="Poole P.S."/>
            <person name="Young P.W."/>
            <person name="Iannetta P.M."/>
            <person name="James E.K."/>
        </authorList>
    </citation>
    <scope>NUCLEOTIDE SEQUENCE [LARGE SCALE GENOMIC DNA]</scope>
    <source>
        <strain evidence="9 10">JHI1118</strain>
    </source>
</reference>
<evidence type="ECO:0000259" key="7">
    <source>
        <dbReference type="Pfam" id="PF01979"/>
    </source>
</evidence>
<keyword evidence="3 6" id="KW-0378">Hydrolase</keyword>
<gene>
    <name evidence="6" type="primary">ade</name>
    <name evidence="9" type="ORF">GR212_22190</name>
</gene>
<dbReference type="Pfam" id="PF13382">
    <property type="entry name" value="Adenine_deam_C"/>
    <property type="match status" value="1"/>
</dbReference>
<dbReference type="RefSeq" id="WP_163989464.1">
    <property type="nucleotide sequence ID" value="NZ_WUEY01000011.1"/>
</dbReference>
<comment type="catalytic activity">
    <reaction evidence="5 6">
        <text>adenine + H2O + H(+) = hypoxanthine + NH4(+)</text>
        <dbReference type="Rhea" id="RHEA:23688"/>
        <dbReference type="ChEBI" id="CHEBI:15377"/>
        <dbReference type="ChEBI" id="CHEBI:15378"/>
        <dbReference type="ChEBI" id="CHEBI:16708"/>
        <dbReference type="ChEBI" id="CHEBI:17368"/>
        <dbReference type="ChEBI" id="CHEBI:28938"/>
        <dbReference type="EC" id="3.5.4.2"/>
    </reaction>
</comment>
<dbReference type="HAMAP" id="MF_01518">
    <property type="entry name" value="Adenine_deamin"/>
    <property type="match status" value="1"/>
</dbReference>
<evidence type="ECO:0000313" key="10">
    <source>
        <dbReference type="Proteomes" id="UP000483035"/>
    </source>
</evidence>
<evidence type="ECO:0000256" key="3">
    <source>
        <dbReference type="ARBA" id="ARBA00022801"/>
    </source>
</evidence>
<dbReference type="InterPro" id="IPR026912">
    <property type="entry name" value="Adenine_deam_C"/>
</dbReference>
<dbReference type="Pfam" id="PF01979">
    <property type="entry name" value="Amidohydro_1"/>
    <property type="match status" value="1"/>
</dbReference>
<evidence type="ECO:0000256" key="5">
    <source>
        <dbReference type="ARBA" id="ARBA00047720"/>
    </source>
</evidence>
<name>A0A6L9UA87_9HYPH</name>
<feature type="domain" description="Adenine deaminase C-terminal" evidence="8">
    <location>
        <begin position="415"/>
        <end position="581"/>
    </location>
</feature>
<dbReference type="SUPFAM" id="SSF51338">
    <property type="entry name" value="Composite domain of metallo-dependent hydrolases"/>
    <property type="match status" value="1"/>
</dbReference>
<dbReference type="InterPro" id="IPR006680">
    <property type="entry name" value="Amidohydro-rel"/>
</dbReference>
<feature type="domain" description="Amidohydrolase-related" evidence="7">
    <location>
        <begin position="78"/>
        <end position="360"/>
    </location>
</feature>
<dbReference type="GO" id="GO:0006146">
    <property type="term" value="P:adenine catabolic process"/>
    <property type="evidence" value="ECO:0007669"/>
    <property type="project" value="InterPro"/>
</dbReference>
<dbReference type="InterPro" id="IPR011059">
    <property type="entry name" value="Metal-dep_hydrolase_composite"/>
</dbReference>
<dbReference type="Gene3D" id="3.20.20.140">
    <property type="entry name" value="Metal-dependent hydrolases"/>
    <property type="match status" value="1"/>
</dbReference>
<proteinExistence type="inferred from homology"/>
<evidence type="ECO:0000259" key="8">
    <source>
        <dbReference type="Pfam" id="PF13382"/>
    </source>
</evidence>